<gene>
    <name evidence="14" type="ORF">DI565_10305</name>
</gene>
<proteinExistence type="inferred from homology"/>
<dbReference type="PANTHER" id="PTHR46157">
    <property type="entry name" value="K(+) EFFLUX ANTIPORTER 3, CHLOROPLASTIC"/>
    <property type="match status" value="1"/>
</dbReference>
<keyword evidence="10 12" id="KW-0472">Membrane</keyword>
<dbReference type="GO" id="GO:0015297">
    <property type="term" value="F:antiporter activity"/>
    <property type="evidence" value="ECO:0007669"/>
    <property type="project" value="UniProtKB-KW"/>
</dbReference>
<feature type="domain" description="RCK N-terminal" evidence="13">
    <location>
        <begin position="404"/>
        <end position="520"/>
    </location>
</feature>
<dbReference type="GO" id="GO:1902600">
    <property type="term" value="P:proton transmembrane transport"/>
    <property type="evidence" value="ECO:0007669"/>
    <property type="project" value="InterPro"/>
</dbReference>
<dbReference type="GO" id="GO:0006813">
    <property type="term" value="P:potassium ion transport"/>
    <property type="evidence" value="ECO:0007669"/>
    <property type="project" value="UniProtKB-KW"/>
</dbReference>
<evidence type="ECO:0000256" key="2">
    <source>
        <dbReference type="ARBA" id="ARBA00005551"/>
    </source>
</evidence>
<keyword evidence="5" id="KW-0633">Potassium transport</keyword>
<dbReference type="Pfam" id="PF00999">
    <property type="entry name" value="Na_H_Exchanger"/>
    <property type="match status" value="1"/>
</dbReference>
<feature type="transmembrane region" description="Helical" evidence="12">
    <location>
        <begin position="300"/>
        <end position="322"/>
    </location>
</feature>
<evidence type="ECO:0000256" key="6">
    <source>
        <dbReference type="ARBA" id="ARBA00022692"/>
    </source>
</evidence>
<dbReference type="NCBIfam" id="TIGR00932">
    <property type="entry name" value="2a37"/>
    <property type="match status" value="1"/>
</dbReference>
<feature type="transmembrane region" description="Helical" evidence="12">
    <location>
        <begin position="182"/>
        <end position="203"/>
    </location>
</feature>
<evidence type="ECO:0000256" key="10">
    <source>
        <dbReference type="ARBA" id="ARBA00023136"/>
    </source>
</evidence>
<organism evidence="14 15">
    <name type="scientific">Ancylobacter novellus</name>
    <name type="common">Thiobacillus novellus</name>
    <dbReference type="NCBI Taxonomy" id="921"/>
    <lineage>
        <taxon>Bacteria</taxon>
        <taxon>Pseudomonadati</taxon>
        <taxon>Pseudomonadota</taxon>
        <taxon>Alphaproteobacteria</taxon>
        <taxon>Hyphomicrobiales</taxon>
        <taxon>Xanthobacteraceae</taxon>
        <taxon>Ancylobacter</taxon>
    </lineage>
</organism>
<feature type="transmembrane region" description="Helical" evidence="12">
    <location>
        <begin position="30"/>
        <end position="53"/>
    </location>
</feature>
<keyword evidence="8 12" id="KW-1133">Transmembrane helix</keyword>
<dbReference type="PANTHER" id="PTHR46157:SF8">
    <property type="entry name" value="GLUTATHIONE-REGULATED POTASSIUM-EFFLUX SYSTEM PROTEIN"/>
    <property type="match status" value="1"/>
</dbReference>
<reference evidence="14 15" key="1">
    <citation type="submission" date="2017-08" db="EMBL/GenBank/DDBJ databases">
        <title>Infants hospitalized years apart are colonized by the same room-sourced microbial strains.</title>
        <authorList>
            <person name="Brooks B."/>
            <person name="Olm M.R."/>
            <person name="Firek B.A."/>
            <person name="Baker R."/>
            <person name="Thomas B.C."/>
            <person name="Morowitz M.J."/>
            <person name="Banfield J.F."/>
        </authorList>
    </citation>
    <scope>NUCLEOTIDE SEQUENCE [LARGE SCALE GENOMIC DNA]</scope>
    <source>
        <strain evidence="14">S2_005_003_R2_43</strain>
    </source>
</reference>
<dbReference type="GO" id="GO:0005886">
    <property type="term" value="C:plasma membrane"/>
    <property type="evidence" value="ECO:0007669"/>
    <property type="project" value="TreeGrafter"/>
</dbReference>
<keyword evidence="7" id="KW-0630">Potassium</keyword>
<dbReference type="PROSITE" id="PS51201">
    <property type="entry name" value="RCK_N"/>
    <property type="match status" value="1"/>
</dbReference>
<evidence type="ECO:0000256" key="1">
    <source>
        <dbReference type="ARBA" id="ARBA00004127"/>
    </source>
</evidence>
<feature type="transmembrane region" description="Helical" evidence="12">
    <location>
        <begin position="238"/>
        <end position="260"/>
    </location>
</feature>
<feature type="transmembrane region" description="Helical" evidence="12">
    <location>
        <begin position="6"/>
        <end position="23"/>
    </location>
</feature>
<dbReference type="AlphaFoldDB" id="A0A2W5KK39"/>
<evidence type="ECO:0000256" key="8">
    <source>
        <dbReference type="ARBA" id="ARBA00022989"/>
    </source>
</evidence>
<evidence type="ECO:0000256" key="4">
    <source>
        <dbReference type="ARBA" id="ARBA00022449"/>
    </source>
</evidence>
<evidence type="ECO:0000256" key="5">
    <source>
        <dbReference type="ARBA" id="ARBA00022538"/>
    </source>
</evidence>
<dbReference type="Gene3D" id="1.20.1530.20">
    <property type="match status" value="1"/>
</dbReference>
<comment type="subcellular location">
    <subcellularLocation>
        <location evidence="1">Endomembrane system</location>
        <topology evidence="1">Multi-pass membrane protein</topology>
    </subcellularLocation>
</comment>
<keyword evidence="3" id="KW-0813">Transport</keyword>
<name>A0A2W5KK39_ANCNO</name>
<evidence type="ECO:0000256" key="3">
    <source>
        <dbReference type="ARBA" id="ARBA00022448"/>
    </source>
</evidence>
<feature type="transmembrane region" description="Helical" evidence="12">
    <location>
        <begin position="118"/>
        <end position="135"/>
    </location>
</feature>
<feature type="transmembrane region" description="Helical" evidence="12">
    <location>
        <begin position="210"/>
        <end position="232"/>
    </location>
</feature>
<evidence type="ECO:0000259" key="13">
    <source>
        <dbReference type="PROSITE" id="PS51201"/>
    </source>
</evidence>
<evidence type="ECO:0000313" key="15">
    <source>
        <dbReference type="Proteomes" id="UP000249577"/>
    </source>
</evidence>
<dbReference type="InterPro" id="IPR038770">
    <property type="entry name" value="Na+/solute_symporter_sf"/>
</dbReference>
<comment type="caution">
    <text evidence="14">The sequence shown here is derived from an EMBL/GenBank/DDBJ whole genome shotgun (WGS) entry which is preliminary data.</text>
</comment>
<sequence>MDHGSTSGMLLGALVFLGAAVIAGPLARRLGLGVAVGYLAAGVVIGPEAFGMIASPDSILHVAEIGVVMLLFLIGLELRFERLVALRRLVIGLGGLQIALSTLVFALAAWALGATPPAALAIGIALAFSGTALALQILEERGHLNRTYGEKTFSTLLAQDIAVVPALALVPMLGGGGHEASWAHALAAVTAGAAAIAVIVIAGRYLLDPLFRLLAGVGAREVMTAAALLVVLGAAEVAALAGLSMAMGAFLAGVLLAGSSYRHELEADVEPFRGLLIALFFMGIGMTIDIDVIVDNVWRLLAGVAIYLAIKVAVASALARAFGATAGDALRVGALLAAAGEFAFVLFPLAQTHGLISAETASLLSAMAALSLAAAPAVALLAEKAADRLTPAPPEPDEDFSDARGQVLVIGFGRVGQIAAQLLLAEGVETTLIDANPQRVDQASRFGFKVYYGDGTRLDVLRAARAEEARAILICIDDREATKRIVEMAQSSFPLTELVVKAYDRGHAIELMAQGVENVVRETFESALVLGRQALEAVGVDHDRAVEIEADIRRRDAQKLEIQRVEGLWAGRDLTYTNKPTPEPLSLPKRKGGKIESETKSSPVAAERTG</sequence>
<feature type="region of interest" description="Disordered" evidence="11">
    <location>
        <begin position="575"/>
        <end position="610"/>
    </location>
</feature>
<keyword evidence="4" id="KW-0050">Antiport</keyword>
<feature type="transmembrane region" description="Helical" evidence="12">
    <location>
        <begin position="90"/>
        <end position="112"/>
    </location>
</feature>
<accession>A0A2W5KK39</accession>
<feature type="transmembrane region" description="Helical" evidence="12">
    <location>
        <begin position="272"/>
        <end position="294"/>
    </location>
</feature>
<feature type="transmembrane region" description="Helical" evidence="12">
    <location>
        <begin position="59"/>
        <end position="78"/>
    </location>
</feature>
<dbReference type="InterPro" id="IPR003148">
    <property type="entry name" value="RCK_N"/>
</dbReference>
<dbReference type="Pfam" id="PF02254">
    <property type="entry name" value="TrkA_N"/>
    <property type="match status" value="1"/>
</dbReference>
<feature type="transmembrane region" description="Helical" evidence="12">
    <location>
        <begin position="329"/>
        <end position="350"/>
    </location>
</feature>
<dbReference type="EMBL" id="QFPN01000004">
    <property type="protein sequence ID" value="PZQ16174.1"/>
    <property type="molecule type" value="Genomic_DNA"/>
</dbReference>
<evidence type="ECO:0000313" key="14">
    <source>
        <dbReference type="EMBL" id="PZQ16174.1"/>
    </source>
</evidence>
<keyword evidence="9" id="KW-0406">Ion transport</keyword>
<dbReference type="Proteomes" id="UP000249577">
    <property type="component" value="Unassembled WGS sequence"/>
</dbReference>
<dbReference type="InterPro" id="IPR006153">
    <property type="entry name" value="Cation/H_exchanger_TM"/>
</dbReference>
<dbReference type="InterPro" id="IPR004771">
    <property type="entry name" value="K/H_exchanger"/>
</dbReference>
<evidence type="ECO:0000256" key="12">
    <source>
        <dbReference type="SAM" id="Phobius"/>
    </source>
</evidence>
<dbReference type="FunFam" id="3.40.50.720:FF:000036">
    <property type="entry name" value="Glutathione-regulated potassium-efflux system protein KefB"/>
    <property type="match status" value="1"/>
</dbReference>
<dbReference type="InterPro" id="IPR036291">
    <property type="entry name" value="NAD(P)-bd_dom_sf"/>
</dbReference>
<evidence type="ECO:0000256" key="9">
    <source>
        <dbReference type="ARBA" id="ARBA00023065"/>
    </source>
</evidence>
<dbReference type="SUPFAM" id="SSF51735">
    <property type="entry name" value="NAD(P)-binding Rossmann-fold domains"/>
    <property type="match status" value="1"/>
</dbReference>
<evidence type="ECO:0000256" key="7">
    <source>
        <dbReference type="ARBA" id="ARBA00022958"/>
    </source>
</evidence>
<comment type="similarity">
    <text evidence="2">Belongs to the monovalent cation:proton antiporter 2 (CPA2) transporter (TC 2.A.37) family.</text>
</comment>
<keyword evidence="6 12" id="KW-0812">Transmembrane</keyword>
<protein>
    <submittedName>
        <fullName evidence="14">Potassium transporter TrkA</fullName>
    </submittedName>
</protein>
<dbReference type="GO" id="GO:0012505">
    <property type="term" value="C:endomembrane system"/>
    <property type="evidence" value="ECO:0007669"/>
    <property type="project" value="UniProtKB-SubCell"/>
</dbReference>
<evidence type="ECO:0000256" key="11">
    <source>
        <dbReference type="SAM" id="MobiDB-lite"/>
    </source>
</evidence>
<dbReference type="Gene3D" id="3.40.50.720">
    <property type="entry name" value="NAD(P)-binding Rossmann-like Domain"/>
    <property type="match status" value="1"/>
</dbReference>
<feature type="transmembrane region" description="Helical" evidence="12">
    <location>
        <begin position="156"/>
        <end position="176"/>
    </location>
</feature>
<dbReference type="GO" id="GO:0008324">
    <property type="term" value="F:monoatomic cation transmembrane transporter activity"/>
    <property type="evidence" value="ECO:0007669"/>
    <property type="project" value="InterPro"/>
</dbReference>
<feature type="transmembrane region" description="Helical" evidence="12">
    <location>
        <begin position="362"/>
        <end position="382"/>
    </location>
</feature>